<evidence type="ECO:0000256" key="1">
    <source>
        <dbReference type="SAM" id="MobiDB-lite"/>
    </source>
</evidence>
<evidence type="ECO:0000313" key="2">
    <source>
        <dbReference type="EMBL" id="GLU48348.1"/>
    </source>
</evidence>
<dbReference type="AlphaFoldDB" id="A0A9W6UJB8"/>
<feature type="compositionally biased region" description="Basic and acidic residues" evidence="1">
    <location>
        <begin position="1"/>
        <end position="12"/>
    </location>
</feature>
<reference evidence="2" key="1">
    <citation type="submission" date="2023-02" db="EMBL/GenBank/DDBJ databases">
        <title>Nocardiopsis ansamitocini NBRC 112285.</title>
        <authorList>
            <person name="Ichikawa N."/>
            <person name="Sato H."/>
            <person name="Tonouchi N."/>
        </authorList>
    </citation>
    <scope>NUCLEOTIDE SEQUENCE</scope>
    <source>
        <strain evidence="2">NBRC 112285</strain>
    </source>
</reference>
<sequence length="85" mass="9340">MPQAKLEGDRHWTRAKIPVPGDLTPDRLSTTAARRRSYSVAPATIPGRGKWGRCRLPDLHMDTHLLGKPIEFGRLGGRGVVESAV</sequence>
<proteinExistence type="predicted"/>
<accession>A0A9W6UJB8</accession>
<keyword evidence="3" id="KW-1185">Reference proteome</keyword>
<comment type="caution">
    <text evidence="2">The sequence shown here is derived from an EMBL/GenBank/DDBJ whole genome shotgun (WGS) entry which is preliminary data.</text>
</comment>
<evidence type="ECO:0000313" key="3">
    <source>
        <dbReference type="Proteomes" id="UP001165092"/>
    </source>
</evidence>
<dbReference type="EMBL" id="BSQG01000004">
    <property type="protein sequence ID" value="GLU48348.1"/>
    <property type="molecule type" value="Genomic_DNA"/>
</dbReference>
<organism evidence="2 3">
    <name type="scientific">Nocardiopsis ansamitocini</name>
    <dbReference type="NCBI Taxonomy" id="1670832"/>
    <lineage>
        <taxon>Bacteria</taxon>
        <taxon>Bacillati</taxon>
        <taxon>Actinomycetota</taxon>
        <taxon>Actinomycetes</taxon>
        <taxon>Streptosporangiales</taxon>
        <taxon>Nocardiopsidaceae</taxon>
        <taxon>Nocardiopsis</taxon>
    </lineage>
</organism>
<protein>
    <submittedName>
        <fullName evidence="2">Uncharacterized protein</fullName>
    </submittedName>
</protein>
<dbReference type="Proteomes" id="UP001165092">
    <property type="component" value="Unassembled WGS sequence"/>
</dbReference>
<name>A0A9W6UJB8_9ACTN</name>
<gene>
    <name evidence="2" type="ORF">Nans01_26990</name>
</gene>
<feature type="region of interest" description="Disordered" evidence="1">
    <location>
        <begin position="1"/>
        <end position="35"/>
    </location>
</feature>